<feature type="region of interest" description="Disordered" evidence="9">
    <location>
        <begin position="290"/>
        <end position="380"/>
    </location>
</feature>
<dbReference type="Pfam" id="PF01267">
    <property type="entry name" value="F-actin_cap_A"/>
    <property type="match status" value="1"/>
</dbReference>
<dbReference type="OrthoDB" id="340550at2759"/>
<feature type="region of interest" description="Disordered" evidence="9">
    <location>
        <begin position="426"/>
        <end position="459"/>
    </location>
</feature>
<keyword evidence="6" id="KW-0009">Actin-binding</keyword>
<evidence type="ECO:0000256" key="4">
    <source>
        <dbReference type="ARBA" id="ARBA00022467"/>
    </source>
</evidence>
<feature type="region of interest" description="Disordered" evidence="9">
    <location>
        <begin position="1"/>
        <end position="148"/>
    </location>
</feature>
<dbReference type="Proteomes" id="UP000215305">
    <property type="component" value="Unassembled WGS sequence"/>
</dbReference>
<dbReference type="GO" id="GO:0051016">
    <property type="term" value="P:barbed-end actin filament capping"/>
    <property type="evidence" value="ECO:0007669"/>
    <property type="project" value="InterPro"/>
</dbReference>
<feature type="compositionally biased region" description="Low complexity" evidence="9">
    <location>
        <begin position="24"/>
        <end position="51"/>
    </location>
</feature>
<dbReference type="GO" id="GO:0003779">
    <property type="term" value="F:actin binding"/>
    <property type="evidence" value="ECO:0007669"/>
    <property type="project" value="UniProtKB-KW"/>
</dbReference>
<dbReference type="Gene3D" id="3.30.1140.60">
    <property type="entry name" value="F-actin capping protein, alpha subunit"/>
    <property type="match status" value="1"/>
</dbReference>
<dbReference type="AlphaFoldDB" id="A0A397GU81"/>
<sequence>MSKLTSSAPPSTLSHSLPALPFASRLSEQLSQSKEQSESSTDTDSTGGRTSHLGTPLRPSQKSRSLSDAPKPVSASPSVSGDARPSSKDDNSITSTPETPQRPSIHYSNLSLNLPSKLAGSASVPNRAPLSPKLDSSHIYGSPGSVLPRRSRGLDFSRACTNLHHSIIAESSPDSSPTVGGRGVTIPQRRGSPGSTSMGPFSTSGPADRTAISSSVSSVNMMESDTSSSEEDDEPMIGDRDDIMIATPQANKMLGGPSPFAAGNVPSPGNDWMGGYSQAAASLLSFQRARFRKGRSRHSSSSASGNSSKQSPGPLSPPVMKSIENPSGGYFGSKQGVGPRRESLSLGTRDLRLSDLSDEGESRGQSSAGGSASEGGPLGVIRRVVTRRGSLLPKTKTFARIRAALMEESAPIDSEAKREAEVIRQVRESEPDVPHTSPSLDALSSLTPSGPGVSAEEGPTKAGSFILDEPKFSDEAHRNSAGAEFWNTFDERYRTPPPSMRPLGPSSMSEDDIAMDITPSTTLGSSTAEFAKPYDRPGSRSSTPHASFPAMSEINRKRRREDDFDPNLFKRRAVSPSMSVQSSPVMPNSPAVKDTGHNIWGPPPKSNLGSLFPDRPNGEYPARNTPNTSHSGPLKRVGLQANTQVEIAVMASTVELASSFIEGAPPGELSDVVADIKTLTSDQSDIIPSLAPAFERYNEKQLATVKLPGASQEVIISEFNKLEGNRYFDVDSQTSFEVDHVTQQASGAQSYVLESQNADLIKSLLKSLAKHAAEHYPNCSYGVYPTEDDTAVAILLVANRYSPNNFWNGRFRSIYQVPVSESTTVSGKILVDVHYYEDGNVALNTNKTINISIPSISAESIISRIAAAERDYQEELNRAFVQMAEGAFKNLRRQLPITRQKVEWEKVGGYRLGQDISGGKGR</sequence>
<evidence type="ECO:0000313" key="10">
    <source>
        <dbReference type="EMBL" id="RHZ53104.1"/>
    </source>
</evidence>
<evidence type="ECO:0000256" key="6">
    <source>
        <dbReference type="ARBA" id="ARBA00023203"/>
    </source>
</evidence>
<feature type="compositionally biased region" description="Low complexity" evidence="9">
    <location>
        <begin position="213"/>
        <end position="227"/>
    </location>
</feature>
<dbReference type="PROSITE" id="PS00749">
    <property type="entry name" value="F_ACTIN_CAPPING_A_2"/>
    <property type="match status" value="1"/>
</dbReference>
<evidence type="ECO:0000256" key="3">
    <source>
        <dbReference type="ARBA" id="ARBA00014038"/>
    </source>
</evidence>
<dbReference type="Gene3D" id="3.90.1150.210">
    <property type="entry name" value="F-actin capping protein, beta subunit"/>
    <property type="match status" value="1"/>
</dbReference>
<evidence type="ECO:0000313" key="11">
    <source>
        <dbReference type="Proteomes" id="UP000215305"/>
    </source>
</evidence>
<dbReference type="RefSeq" id="XP_026613526.1">
    <property type="nucleotide sequence ID" value="XM_026755937.1"/>
</dbReference>
<keyword evidence="7" id="KW-0206">Cytoskeleton</keyword>
<keyword evidence="5" id="KW-0963">Cytoplasm</keyword>
<dbReference type="GO" id="GO:0008290">
    <property type="term" value="C:F-actin capping protein complex"/>
    <property type="evidence" value="ECO:0007669"/>
    <property type="project" value="InterPro"/>
</dbReference>
<dbReference type="PRINTS" id="PR00191">
    <property type="entry name" value="FACTINCAPA"/>
</dbReference>
<dbReference type="InterPro" id="IPR042276">
    <property type="entry name" value="CapZ_alpha/beta_2"/>
</dbReference>
<name>A0A397GU81_ASPTH</name>
<feature type="compositionally biased region" description="Polar residues" evidence="9">
    <location>
        <begin position="1"/>
        <end position="15"/>
    </location>
</feature>
<feature type="compositionally biased region" description="Polar residues" evidence="9">
    <location>
        <begin position="193"/>
        <end position="205"/>
    </location>
</feature>
<proteinExistence type="inferred from homology"/>
<dbReference type="EMBL" id="NKHU02000126">
    <property type="protein sequence ID" value="RHZ53104.1"/>
    <property type="molecule type" value="Genomic_DNA"/>
</dbReference>
<comment type="subcellular location">
    <subcellularLocation>
        <location evidence="1">Cytoplasm</location>
        <location evidence="1">Cytoskeleton</location>
    </subcellularLocation>
</comment>
<feature type="region of interest" description="Disordered" evidence="9">
    <location>
        <begin position="594"/>
        <end position="635"/>
    </location>
</feature>
<evidence type="ECO:0000256" key="5">
    <source>
        <dbReference type="ARBA" id="ARBA00022490"/>
    </source>
</evidence>
<dbReference type="FunFam" id="3.90.1150.210:FF:000003">
    <property type="entry name" value="F-actin-capping protein subunit alpha"/>
    <property type="match status" value="1"/>
</dbReference>
<dbReference type="VEuPathDB" id="FungiDB:CDV56_102318"/>
<keyword evidence="11" id="KW-1185">Reference proteome</keyword>
<dbReference type="PROSITE" id="PS00748">
    <property type="entry name" value="F_ACTIN_CAPPING_A_1"/>
    <property type="match status" value="1"/>
</dbReference>
<reference evidence="10" key="1">
    <citation type="submission" date="2018-08" db="EMBL/GenBank/DDBJ databases">
        <title>Draft genome sequence of azole-resistant Aspergillus thermomutatus (Neosartorya pseudofischeri) strain HMR AF 39, isolated from a human nasal aspirate.</title>
        <authorList>
            <person name="Parent-Michaud M."/>
            <person name="Dufresne P.J."/>
            <person name="Fournier E."/>
            <person name="Martineau C."/>
            <person name="Moreira S."/>
            <person name="Perkins V."/>
            <person name="De Repentigny L."/>
            <person name="Dufresne S.F."/>
        </authorList>
    </citation>
    <scope>NUCLEOTIDE SEQUENCE [LARGE SCALE GENOMIC DNA]</scope>
    <source>
        <strain evidence="10">HMR AF 39</strain>
    </source>
</reference>
<feature type="compositionally biased region" description="Polar residues" evidence="9">
    <location>
        <begin position="518"/>
        <end position="528"/>
    </location>
</feature>
<feature type="compositionally biased region" description="Low complexity" evidence="9">
    <location>
        <begin position="67"/>
        <end position="80"/>
    </location>
</feature>
<evidence type="ECO:0000256" key="7">
    <source>
        <dbReference type="ARBA" id="ARBA00023212"/>
    </source>
</evidence>
<accession>A0A397GU81</accession>
<organism evidence="10 11">
    <name type="scientific">Aspergillus thermomutatus</name>
    <name type="common">Neosartorya pseudofischeri</name>
    <dbReference type="NCBI Taxonomy" id="41047"/>
    <lineage>
        <taxon>Eukaryota</taxon>
        <taxon>Fungi</taxon>
        <taxon>Dikarya</taxon>
        <taxon>Ascomycota</taxon>
        <taxon>Pezizomycotina</taxon>
        <taxon>Eurotiomycetes</taxon>
        <taxon>Eurotiomycetidae</taxon>
        <taxon>Eurotiales</taxon>
        <taxon>Aspergillaceae</taxon>
        <taxon>Aspergillus</taxon>
        <taxon>Aspergillus subgen. Fumigati</taxon>
    </lineage>
</organism>
<dbReference type="InterPro" id="IPR017865">
    <property type="entry name" value="F-actin_cap_asu_CS"/>
</dbReference>
<feature type="region of interest" description="Disordered" evidence="9">
    <location>
        <begin position="518"/>
        <end position="567"/>
    </location>
</feature>
<dbReference type="STRING" id="41047.A0A397GU81"/>
<dbReference type="FunFam" id="3.30.1140.60:FF:000004">
    <property type="entry name" value="F-actin-capping protein subunit alpha"/>
    <property type="match status" value="1"/>
</dbReference>
<evidence type="ECO:0000256" key="1">
    <source>
        <dbReference type="ARBA" id="ARBA00004245"/>
    </source>
</evidence>
<protein>
    <recommendedName>
        <fullName evidence="3">F-actin-capping protein subunit alpha</fullName>
    </recommendedName>
</protein>
<dbReference type="GeneID" id="38124292"/>
<feature type="compositionally biased region" description="Polar residues" evidence="9">
    <location>
        <begin position="92"/>
        <end position="114"/>
    </location>
</feature>
<evidence type="ECO:0000256" key="2">
    <source>
        <dbReference type="ARBA" id="ARBA00010479"/>
    </source>
</evidence>
<feature type="compositionally biased region" description="Polar residues" evidence="9">
    <location>
        <begin position="436"/>
        <end position="448"/>
    </location>
</feature>
<evidence type="ECO:0000256" key="8">
    <source>
        <dbReference type="ARBA" id="ARBA00025389"/>
    </source>
</evidence>
<gene>
    <name evidence="10" type="ORF">CDV56_102318</name>
</gene>
<dbReference type="InterPro" id="IPR042489">
    <property type="entry name" value="CapZ_alpha_1"/>
</dbReference>
<feature type="region of interest" description="Disordered" evidence="9">
    <location>
        <begin position="167"/>
        <end position="237"/>
    </location>
</feature>
<feature type="compositionally biased region" description="Low complexity" evidence="9">
    <location>
        <begin position="299"/>
        <end position="311"/>
    </location>
</feature>
<feature type="compositionally biased region" description="Basic and acidic residues" evidence="9">
    <location>
        <begin position="339"/>
        <end position="355"/>
    </location>
</feature>
<evidence type="ECO:0000256" key="9">
    <source>
        <dbReference type="SAM" id="MobiDB-lite"/>
    </source>
</evidence>
<dbReference type="PANTHER" id="PTHR42106:SF1">
    <property type="match status" value="1"/>
</dbReference>
<comment type="similarity">
    <text evidence="2">Belongs to the F-actin-capping protein alpha subunit family.</text>
</comment>
<dbReference type="PANTHER" id="PTHR42106">
    <property type="entry name" value="CHROMOSOME 10, WHOLE GENOME SHOTGUN SEQUENCE"/>
    <property type="match status" value="1"/>
</dbReference>
<comment type="function">
    <text evidence="8">F-actin-capping proteins bind in a Ca(2+)-independent manner to the fast growing ends of actin filaments (barbed end) thereby blocking the exchange of subunits at these ends. Unlike other capping proteins (such as gelsolin and severin), these proteins do not sever actin filaments.</text>
</comment>
<dbReference type="SUPFAM" id="SSF90096">
    <property type="entry name" value="Subunits of heterodimeric actin filament capping protein Capz"/>
    <property type="match status" value="1"/>
</dbReference>
<dbReference type="InterPro" id="IPR037282">
    <property type="entry name" value="CapZ_alpha/beta"/>
</dbReference>
<keyword evidence="4" id="KW-0117">Actin capping</keyword>
<dbReference type="InterPro" id="IPR002189">
    <property type="entry name" value="CapZ_alpha"/>
</dbReference>
<comment type="caution">
    <text evidence="10">The sequence shown here is derived from an EMBL/GenBank/DDBJ whole genome shotgun (WGS) entry which is preliminary data.</text>
</comment>